<gene>
    <name evidence="5" type="ORF">CCY01nite_50560</name>
</gene>
<dbReference type="GO" id="GO:0043190">
    <property type="term" value="C:ATP-binding cassette (ABC) transporter complex"/>
    <property type="evidence" value="ECO:0007669"/>
    <property type="project" value="InterPro"/>
</dbReference>
<dbReference type="InterPro" id="IPR003593">
    <property type="entry name" value="AAA+_ATPase"/>
</dbReference>
<dbReference type="Proteomes" id="UP000321436">
    <property type="component" value="Unassembled WGS sequence"/>
</dbReference>
<dbReference type="Pfam" id="PF00005">
    <property type="entry name" value="ABC_tran"/>
    <property type="match status" value="1"/>
</dbReference>
<dbReference type="InterPro" id="IPR013611">
    <property type="entry name" value="Transp-assoc_OB_typ2"/>
</dbReference>
<dbReference type="SUPFAM" id="SSF52540">
    <property type="entry name" value="P-loop containing nucleoside triphosphate hydrolases"/>
    <property type="match status" value="1"/>
</dbReference>
<feature type="domain" description="ABC transporter" evidence="4">
    <location>
        <begin position="1"/>
        <end position="237"/>
    </location>
</feature>
<organism evidence="5 6">
    <name type="scientific">Chitinophaga cymbidii</name>
    <dbReference type="NCBI Taxonomy" id="1096750"/>
    <lineage>
        <taxon>Bacteria</taxon>
        <taxon>Pseudomonadati</taxon>
        <taxon>Bacteroidota</taxon>
        <taxon>Chitinophagia</taxon>
        <taxon>Chitinophagales</taxon>
        <taxon>Chitinophagaceae</taxon>
        <taxon>Chitinophaga</taxon>
    </lineage>
</organism>
<protein>
    <submittedName>
        <fullName evidence="5">ABC transporter ATP-binding protein</fullName>
    </submittedName>
</protein>
<name>A0A512RSW2_9BACT</name>
<sequence length="326" mass="36750">MRFLQLIMSLLQVSDIRRQEGNFQLQGISFTQEKFEKIAIAGASGSGKSTLLRIIGGLIQQDEGQVLFEGEKIKGPNDKLIPGHPGIAYLSQHFELRNNYRMEELLGYANRLPDEEAATLYEICRISHLLKRKNDQLSGGEKQRIALARLLVTSPRLLLLDEPFSNLDLIHRGILKQVIEDLGEKLKITCLLVSHDPTDMLPWADRLFIIHNGRFIQEGRPEQVYLQPVNEYAAGLFGTYNLTDPVLAGKKAVDAKRLFTRPEQFKIVSGGQLTLEATVRQVYFYGNYFEIAAEAKGQTIMVRAGRGNFAKGDTIWLSLSGEGWYL</sequence>
<keyword evidence="2" id="KW-0547">Nucleotide-binding</keyword>
<dbReference type="GO" id="GO:0022857">
    <property type="term" value="F:transmembrane transporter activity"/>
    <property type="evidence" value="ECO:0007669"/>
    <property type="project" value="InterPro"/>
</dbReference>
<dbReference type="PROSITE" id="PS00211">
    <property type="entry name" value="ABC_TRANSPORTER_1"/>
    <property type="match status" value="1"/>
</dbReference>
<dbReference type="SUPFAM" id="SSF50331">
    <property type="entry name" value="MOP-like"/>
    <property type="match status" value="1"/>
</dbReference>
<accession>A0A512RSW2</accession>
<dbReference type="InterPro" id="IPR017871">
    <property type="entry name" value="ABC_transporter-like_CS"/>
</dbReference>
<keyword evidence="6" id="KW-1185">Reference proteome</keyword>
<dbReference type="GO" id="GO:0016887">
    <property type="term" value="F:ATP hydrolysis activity"/>
    <property type="evidence" value="ECO:0007669"/>
    <property type="project" value="InterPro"/>
</dbReference>
<dbReference type="AlphaFoldDB" id="A0A512RSW2"/>
<dbReference type="InterPro" id="IPR050093">
    <property type="entry name" value="ABC_SmlMolc_Importer"/>
</dbReference>
<dbReference type="EMBL" id="BKAU01000009">
    <property type="protein sequence ID" value="GEP98796.1"/>
    <property type="molecule type" value="Genomic_DNA"/>
</dbReference>
<evidence type="ECO:0000313" key="6">
    <source>
        <dbReference type="Proteomes" id="UP000321436"/>
    </source>
</evidence>
<keyword evidence="3 5" id="KW-0067">ATP-binding</keyword>
<dbReference type="PROSITE" id="PS50893">
    <property type="entry name" value="ABC_TRANSPORTER_2"/>
    <property type="match status" value="1"/>
</dbReference>
<evidence type="ECO:0000256" key="1">
    <source>
        <dbReference type="ARBA" id="ARBA00022448"/>
    </source>
</evidence>
<dbReference type="SMART" id="SM00382">
    <property type="entry name" value="AAA"/>
    <property type="match status" value="1"/>
</dbReference>
<evidence type="ECO:0000256" key="3">
    <source>
        <dbReference type="ARBA" id="ARBA00022840"/>
    </source>
</evidence>
<dbReference type="PANTHER" id="PTHR42781">
    <property type="entry name" value="SPERMIDINE/PUTRESCINE IMPORT ATP-BINDING PROTEIN POTA"/>
    <property type="match status" value="1"/>
</dbReference>
<evidence type="ECO:0000259" key="4">
    <source>
        <dbReference type="PROSITE" id="PS50893"/>
    </source>
</evidence>
<keyword evidence="1" id="KW-0813">Transport</keyword>
<reference evidence="5 6" key="1">
    <citation type="submission" date="2019-07" db="EMBL/GenBank/DDBJ databases">
        <title>Whole genome shotgun sequence of Chitinophaga cymbidii NBRC 109752.</title>
        <authorList>
            <person name="Hosoyama A."/>
            <person name="Uohara A."/>
            <person name="Ohji S."/>
            <person name="Ichikawa N."/>
        </authorList>
    </citation>
    <scope>NUCLEOTIDE SEQUENCE [LARGE SCALE GENOMIC DNA]</scope>
    <source>
        <strain evidence="5 6">NBRC 109752</strain>
    </source>
</reference>
<dbReference type="Pfam" id="PF08402">
    <property type="entry name" value="TOBE_2"/>
    <property type="match status" value="1"/>
</dbReference>
<comment type="caution">
    <text evidence="5">The sequence shown here is derived from an EMBL/GenBank/DDBJ whole genome shotgun (WGS) entry which is preliminary data.</text>
</comment>
<proteinExistence type="predicted"/>
<dbReference type="InterPro" id="IPR008995">
    <property type="entry name" value="Mo/tungstate-bd_C_term_dom"/>
</dbReference>
<dbReference type="InterPro" id="IPR027417">
    <property type="entry name" value="P-loop_NTPase"/>
</dbReference>
<evidence type="ECO:0000313" key="5">
    <source>
        <dbReference type="EMBL" id="GEP98796.1"/>
    </source>
</evidence>
<dbReference type="PANTHER" id="PTHR42781:SF4">
    <property type="entry name" value="SPERMIDINE_PUTRESCINE IMPORT ATP-BINDING PROTEIN POTA"/>
    <property type="match status" value="1"/>
</dbReference>
<dbReference type="InterPro" id="IPR003439">
    <property type="entry name" value="ABC_transporter-like_ATP-bd"/>
</dbReference>
<evidence type="ECO:0000256" key="2">
    <source>
        <dbReference type="ARBA" id="ARBA00022741"/>
    </source>
</evidence>
<dbReference type="GO" id="GO:0005524">
    <property type="term" value="F:ATP binding"/>
    <property type="evidence" value="ECO:0007669"/>
    <property type="project" value="UniProtKB-KW"/>
</dbReference>
<dbReference type="Gene3D" id="3.40.50.300">
    <property type="entry name" value="P-loop containing nucleotide triphosphate hydrolases"/>
    <property type="match status" value="1"/>
</dbReference>